<dbReference type="Proteomes" id="UP000043764">
    <property type="component" value="Unassembled WGS sequence"/>
</dbReference>
<dbReference type="PANTHER" id="PTHR30363:SF4">
    <property type="entry name" value="GLYCEROL-3-PHOSPHATE REGULON REPRESSOR"/>
    <property type="match status" value="1"/>
</dbReference>
<dbReference type="InterPro" id="IPR037171">
    <property type="entry name" value="NagB/RpiA_transferase-like"/>
</dbReference>
<dbReference type="InterPro" id="IPR036388">
    <property type="entry name" value="WH-like_DNA-bd_sf"/>
</dbReference>
<dbReference type="InterPro" id="IPR014036">
    <property type="entry name" value="DeoR-like_C"/>
</dbReference>
<gene>
    <name evidence="5" type="primary">glpR_1</name>
    <name evidence="5" type="ORF">NIT7321_00550</name>
</gene>
<dbReference type="InterPro" id="IPR001034">
    <property type="entry name" value="DeoR_HTH"/>
</dbReference>
<dbReference type="PANTHER" id="PTHR30363">
    <property type="entry name" value="HTH-TYPE TRANSCRIPTIONAL REGULATOR SRLR-RELATED"/>
    <property type="match status" value="1"/>
</dbReference>
<dbReference type="EMBL" id="CVRL01000005">
    <property type="protein sequence ID" value="CRL09716.1"/>
    <property type="molecule type" value="Genomic_DNA"/>
</dbReference>
<dbReference type="InterPro" id="IPR050313">
    <property type="entry name" value="Carb_Metab_HTH_regulators"/>
</dbReference>
<dbReference type="Pfam" id="PF00455">
    <property type="entry name" value="DeoRC"/>
    <property type="match status" value="1"/>
</dbReference>
<dbReference type="SUPFAM" id="SSF46785">
    <property type="entry name" value="Winged helix' DNA-binding domain"/>
    <property type="match status" value="1"/>
</dbReference>
<dbReference type="GO" id="GO:0003700">
    <property type="term" value="F:DNA-binding transcription factor activity"/>
    <property type="evidence" value="ECO:0007669"/>
    <property type="project" value="InterPro"/>
</dbReference>
<accession>A0A0H5CXU9</accession>
<dbReference type="Gene3D" id="1.10.10.10">
    <property type="entry name" value="Winged helix-like DNA-binding domain superfamily/Winged helix DNA-binding domain"/>
    <property type="match status" value="1"/>
</dbReference>
<dbReference type="SMART" id="SM01134">
    <property type="entry name" value="DeoRC"/>
    <property type="match status" value="1"/>
</dbReference>
<dbReference type="AlphaFoldDB" id="A0A0H5CXU9"/>
<dbReference type="GeneID" id="78399462"/>
<evidence type="ECO:0000256" key="3">
    <source>
        <dbReference type="ARBA" id="ARBA00023163"/>
    </source>
</evidence>
<dbReference type="STRING" id="481446.NIT7645_00236"/>
<keyword evidence="6" id="KW-1185">Reference proteome</keyword>
<dbReference type="Gene3D" id="3.40.50.1360">
    <property type="match status" value="1"/>
</dbReference>
<proteinExistence type="predicted"/>
<protein>
    <submittedName>
        <fullName evidence="5">Glycerol-3-phosphate regulon repressor</fullName>
    </submittedName>
</protein>
<name>A0A0H5CXU9_9RHOB</name>
<dbReference type="SMART" id="SM00420">
    <property type="entry name" value="HTH_DEOR"/>
    <property type="match status" value="1"/>
</dbReference>
<dbReference type="PROSITE" id="PS51000">
    <property type="entry name" value="HTH_DEOR_2"/>
    <property type="match status" value="1"/>
</dbReference>
<dbReference type="Pfam" id="PF08220">
    <property type="entry name" value="HTH_DeoR"/>
    <property type="match status" value="1"/>
</dbReference>
<keyword evidence="1" id="KW-0678">Repressor</keyword>
<sequence length="261" mass="28323">MDANDRQNEIMNLLTAQDRVEVEDLARRFGVSLQTVRTDLRDLSARGQLSRVHGGAVRIASAANRGYAERRSLNADSKRAMAALAAEVIPENCSIALNIGTSTEMVARALSSHRGLTVLSNNINIINMMMEDDSKDLILAGGAIRKSDGAIVGEDAVEFFARYKVDFAIIGASALDADGAILDHDAREVSVARAILKNARSRILVCDGTKFERAAPVRICDVADLDVVITDRPVPAEFSRAAEAADTRILWTRENESDENV</sequence>
<dbReference type="SUPFAM" id="SSF100950">
    <property type="entry name" value="NagB/RpiA/CoA transferase-like"/>
    <property type="match status" value="1"/>
</dbReference>
<dbReference type="RefSeq" id="WP_046212075.1">
    <property type="nucleotide sequence ID" value="NZ_BSKQ01000001.1"/>
</dbReference>
<evidence type="ECO:0000256" key="1">
    <source>
        <dbReference type="ARBA" id="ARBA00022491"/>
    </source>
</evidence>
<organism evidence="5 6">
    <name type="scientific">Phaeobacter italicus</name>
    <dbReference type="NCBI Taxonomy" id="481446"/>
    <lineage>
        <taxon>Bacteria</taxon>
        <taxon>Pseudomonadati</taxon>
        <taxon>Pseudomonadota</taxon>
        <taxon>Alphaproteobacteria</taxon>
        <taxon>Rhodobacterales</taxon>
        <taxon>Roseobacteraceae</taxon>
        <taxon>Phaeobacter</taxon>
    </lineage>
</organism>
<evidence type="ECO:0000313" key="5">
    <source>
        <dbReference type="EMBL" id="CRL09716.1"/>
    </source>
</evidence>
<dbReference type="InterPro" id="IPR036390">
    <property type="entry name" value="WH_DNA-bd_sf"/>
</dbReference>
<reference evidence="6" key="1">
    <citation type="submission" date="2015-05" db="EMBL/GenBank/DDBJ databases">
        <authorList>
            <person name="Rodrigo-Torres Lidia"/>
            <person name="Arahal R.David."/>
        </authorList>
    </citation>
    <scope>NUCLEOTIDE SEQUENCE [LARGE SCALE GENOMIC DNA]</scope>
    <source>
        <strain evidence="6">CECT 7321</strain>
    </source>
</reference>
<evidence type="ECO:0000313" key="6">
    <source>
        <dbReference type="Proteomes" id="UP000043764"/>
    </source>
</evidence>
<evidence type="ECO:0000259" key="4">
    <source>
        <dbReference type="PROSITE" id="PS51000"/>
    </source>
</evidence>
<keyword evidence="2" id="KW-0805">Transcription regulation</keyword>
<keyword evidence="3" id="KW-0804">Transcription</keyword>
<evidence type="ECO:0000256" key="2">
    <source>
        <dbReference type="ARBA" id="ARBA00023015"/>
    </source>
</evidence>
<feature type="domain" description="HTH deoR-type" evidence="4">
    <location>
        <begin position="3"/>
        <end position="58"/>
    </location>
</feature>
<dbReference type="PRINTS" id="PR00037">
    <property type="entry name" value="HTHLACR"/>
</dbReference>